<comment type="caution">
    <text evidence="2">The sequence shown here is derived from an EMBL/GenBank/DDBJ whole genome shotgun (WGS) entry which is preliminary data.</text>
</comment>
<evidence type="ECO:0000313" key="3">
    <source>
        <dbReference type="Proteomes" id="UP001519310"/>
    </source>
</evidence>
<organism evidence="2 3">
    <name type="scientific">Streptomyces avidinii</name>
    <dbReference type="NCBI Taxonomy" id="1895"/>
    <lineage>
        <taxon>Bacteria</taxon>
        <taxon>Bacillati</taxon>
        <taxon>Actinomycetota</taxon>
        <taxon>Actinomycetes</taxon>
        <taxon>Kitasatosporales</taxon>
        <taxon>Streptomycetaceae</taxon>
        <taxon>Streptomyces</taxon>
    </lineage>
</organism>
<dbReference type="EMBL" id="JAGGLQ010000020">
    <property type="protein sequence ID" value="MBP2040971.1"/>
    <property type="molecule type" value="Genomic_DNA"/>
</dbReference>
<proteinExistence type="predicted"/>
<evidence type="ECO:0000313" key="2">
    <source>
        <dbReference type="EMBL" id="MBP2040971.1"/>
    </source>
</evidence>
<name>A0ABS4LFU0_STRAV</name>
<keyword evidence="3" id="KW-1185">Reference proteome</keyword>
<sequence length="98" mass="9946">MSVTRARTTAACGRFGQHILAGTVWRAPSGRPYPLAAGSREVAEITATGPVRTRASGRSLTTPAPAPAPAPTTRATRTARLHGGAVITALDDAGGGRD</sequence>
<reference evidence="2 3" key="1">
    <citation type="submission" date="2021-03" db="EMBL/GenBank/DDBJ databases">
        <title>Genomic Encyclopedia of Type Strains, Phase IV (KMG-IV): sequencing the most valuable type-strain genomes for metagenomic binning, comparative biology and taxonomic classification.</title>
        <authorList>
            <person name="Goeker M."/>
        </authorList>
    </citation>
    <scope>NUCLEOTIDE SEQUENCE [LARGE SCALE GENOMIC DNA]</scope>
    <source>
        <strain evidence="2 3">DSM 40526</strain>
    </source>
</reference>
<gene>
    <name evidence="2" type="ORF">J2Z77_006828</name>
</gene>
<feature type="region of interest" description="Disordered" evidence="1">
    <location>
        <begin position="52"/>
        <end position="83"/>
    </location>
</feature>
<dbReference type="Proteomes" id="UP001519310">
    <property type="component" value="Unassembled WGS sequence"/>
</dbReference>
<evidence type="ECO:0000256" key="1">
    <source>
        <dbReference type="SAM" id="MobiDB-lite"/>
    </source>
</evidence>
<accession>A0ABS4LFU0</accession>
<dbReference type="RefSeq" id="WP_189970228.1">
    <property type="nucleotide sequence ID" value="NZ_BMVL01000006.1"/>
</dbReference>
<protein>
    <submittedName>
        <fullName evidence="2">Uncharacterized protein</fullName>
    </submittedName>
</protein>